<gene>
    <name evidence="2" type="ORF">TSUD_215740</name>
</gene>
<protein>
    <submittedName>
        <fullName evidence="2">Uncharacterized protein</fullName>
    </submittedName>
</protein>
<name>A0A2Z6MCF3_TRISU</name>
<evidence type="ECO:0000256" key="1">
    <source>
        <dbReference type="SAM" id="MobiDB-lite"/>
    </source>
</evidence>
<dbReference type="AlphaFoldDB" id="A0A2Z6MCF3"/>
<dbReference type="Proteomes" id="UP000242715">
    <property type="component" value="Unassembled WGS sequence"/>
</dbReference>
<feature type="region of interest" description="Disordered" evidence="1">
    <location>
        <begin position="488"/>
        <end position="513"/>
    </location>
</feature>
<dbReference type="EMBL" id="DF973361">
    <property type="protein sequence ID" value="GAU27763.1"/>
    <property type="molecule type" value="Genomic_DNA"/>
</dbReference>
<dbReference type="InterPro" id="IPR012677">
    <property type="entry name" value="Nucleotide-bd_a/b_plait_sf"/>
</dbReference>
<dbReference type="InterPro" id="IPR035979">
    <property type="entry name" value="RBD_domain_sf"/>
</dbReference>
<keyword evidence="3" id="KW-1185">Reference proteome</keyword>
<proteinExistence type="predicted"/>
<accession>A0A2Z6MCF3</accession>
<feature type="compositionally biased region" description="Basic and acidic residues" evidence="1">
    <location>
        <begin position="497"/>
        <end position="513"/>
    </location>
</feature>
<organism evidence="2 3">
    <name type="scientific">Trifolium subterraneum</name>
    <name type="common">Subterranean clover</name>
    <dbReference type="NCBI Taxonomy" id="3900"/>
    <lineage>
        <taxon>Eukaryota</taxon>
        <taxon>Viridiplantae</taxon>
        <taxon>Streptophyta</taxon>
        <taxon>Embryophyta</taxon>
        <taxon>Tracheophyta</taxon>
        <taxon>Spermatophyta</taxon>
        <taxon>Magnoliopsida</taxon>
        <taxon>eudicotyledons</taxon>
        <taxon>Gunneridae</taxon>
        <taxon>Pentapetalae</taxon>
        <taxon>rosids</taxon>
        <taxon>fabids</taxon>
        <taxon>Fabales</taxon>
        <taxon>Fabaceae</taxon>
        <taxon>Papilionoideae</taxon>
        <taxon>50 kb inversion clade</taxon>
        <taxon>NPAAA clade</taxon>
        <taxon>Hologalegina</taxon>
        <taxon>IRL clade</taxon>
        <taxon>Trifolieae</taxon>
        <taxon>Trifolium</taxon>
    </lineage>
</organism>
<dbReference type="SUPFAM" id="SSF54928">
    <property type="entry name" value="RNA-binding domain, RBD"/>
    <property type="match status" value="1"/>
</dbReference>
<sequence length="513" mass="56988">MTSIRYGRVGEVYIPKKLDKRGRRFAFVKFKEVKEVEELGECLRDVWIGTYKLRVNRSRFTRSEASGGQHPEVQVKGPDEKKVEIKQGKTFFSVLQGSKGIDSKAEEARVLKVPVNKPLRKELEGCKVGVLARERDVKRIQTILFMEGYKSISVTSMGGILVLLQSSVVGDLERLLRSKNECLEYFFSDIKPWSPGLFNVQREVWVHVSGFPLHIWGENFFKMVGAKLGVFLDYDEETASMSRLDKARIKIQTESRAFIDYIFKIEVEGVCFNVWVMEESTGSRNVGTLLEAVAEDRGSLVVPSEFSGDGEEDYGGGGAISGEDDVSGSELDVDVRKVGQHGERTNGERDKDMCGQKPKGGCNLLICEKSTKIADSQEEILPFVSANVSREETAIGQEDTGLACEKNRAEDKCTEGGDDVSVEREKVEEVAKGDIYEVGEKLVPVGPSTHGFIDPVQMGPGSFDNGPNKLGFAVDSTPIAGPNCIEEASHFSSISEPEERRSDTEGWRRLARR</sequence>
<reference evidence="3" key="1">
    <citation type="journal article" date="2017" name="Front. Plant Sci.">
        <title>Climate Clever Clovers: New Paradigm to Reduce the Environmental Footprint of Ruminants by Breeding Low Methanogenic Forages Utilizing Haplotype Variation.</title>
        <authorList>
            <person name="Kaur P."/>
            <person name="Appels R."/>
            <person name="Bayer P.E."/>
            <person name="Keeble-Gagnere G."/>
            <person name="Wang J."/>
            <person name="Hirakawa H."/>
            <person name="Shirasawa K."/>
            <person name="Vercoe P."/>
            <person name="Stefanova K."/>
            <person name="Durmic Z."/>
            <person name="Nichols P."/>
            <person name="Revell C."/>
            <person name="Isobe S.N."/>
            <person name="Edwards D."/>
            <person name="Erskine W."/>
        </authorList>
    </citation>
    <scope>NUCLEOTIDE SEQUENCE [LARGE SCALE GENOMIC DNA]</scope>
    <source>
        <strain evidence="3">cv. Daliak</strain>
    </source>
</reference>
<dbReference type="GO" id="GO:0003676">
    <property type="term" value="F:nucleic acid binding"/>
    <property type="evidence" value="ECO:0007669"/>
    <property type="project" value="InterPro"/>
</dbReference>
<dbReference type="PANTHER" id="PTHR34427">
    <property type="entry name" value="DUF4283 DOMAIN PROTEIN"/>
    <property type="match status" value="1"/>
</dbReference>
<dbReference type="PANTHER" id="PTHR34427:SF5">
    <property type="entry name" value="DUF4283 DOMAIN-CONTAINING PROTEIN"/>
    <property type="match status" value="1"/>
</dbReference>
<evidence type="ECO:0000313" key="2">
    <source>
        <dbReference type="EMBL" id="GAU27763.1"/>
    </source>
</evidence>
<dbReference type="Gene3D" id="3.30.70.330">
    <property type="match status" value="1"/>
</dbReference>
<evidence type="ECO:0000313" key="3">
    <source>
        <dbReference type="Proteomes" id="UP000242715"/>
    </source>
</evidence>